<dbReference type="EMBL" id="SWCJ01000019">
    <property type="protein sequence ID" value="TKB50896.1"/>
    <property type="molecule type" value="Genomic_DNA"/>
</dbReference>
<evidence type="ECO:0008006" key="4">
    <source>
        <dbReference type="Google" id="ProtNLM"/>
    </source>
</evidence>
<accession>A0A4U1BIE8</accession>
<dbReference type="OrthoDB" id="9945591at2"/>
<evidence type="ECO:0000313" key="2">
    <source>
        <dbReference type="EMBL" id="TKB50896.1"/>
    </source>
</evidence>
<organism evidence="2 3">
    <name type="scientific">Ferrimonas aestuarii</name>
    <dbReference type="NCBI Taxonomy" id="2569539"/>
    <lineage>
        <taxon>Bacteria</taxon>
        <taxon>Pseudomonadati</taxon>
        <taxon>Pseudomonadota</taxon>
        <taxon>Gammaproteobacteria</taxon>
        <taxon>Alteromonadales</taxon>
        <taxon>Ferrimonadaceae</taxon>
        <taxon>Ferrimonas</taxon>
    </lineage>
</organism>
<dbReference type="AlphaFoldDB" id="A0A4U1BIE8"/>
<reference evidence="2 3" key="1">
    <citation type="submission" date="2019-04" db="EMBL/GenBank/DDBJ databases">
        <authorList>
            <person name="Hwang J.C."/>
        </authorList>
    </citation>
    <scope>NUCLEOTIDE SEQUENCE [LARGE SCALE GENOMIC DNA]</scope>
    <source>
        <strain evidence="2 3">IMCC35002</strain>
    </source>
</reference>
<name>A0A4U1BIE8_9GAMM</name>
<comment type="caution">
    <text evidence="2">The sequence shown here is derived from an EMBL/GenBank/DDBJ whole genome shotgun (WGS) entry which is preliminary data.</text>
</comment>
<evidence type="ECO:0000256" key="1">
    <source>
        <dbReference type="SAM" id="SignalP"/>
    </source>
</evidence>
<dbReference type="RefSeq" id="WP_136864829.1">
    <property type="nucleotide sequence ID" value="NZ_SWCJ01000019.1"/>
</dbReference>
<feature type="signal peptide" evidence="1">
    <location>
        <begin position="1"/>
        <end position="22"/>
    </location>
</feature>
<protein>
    <recommendedName>
        <fullName evidence="4">DUF3551 domain-containing protein</fullName>
    </recommendedName>
</protein>
<dbReference type="Proteomes" id="UP000305675">
    <property type="component" value="Unassembled WGS sequence"/>
</dbReference>
<sequence length="71" mass="7929">MTKVKFALLGLGLALGLSSAQARIPAPCDCQGWLTELNRCEAGQSTNVSDCRFYYDGWRDCQTDPYCESRF</sequence>
<proteinExistence type="predicted"/>
<feature type="chain" id="PRO_5020560667" description="DUF3551 domain-containing protein" evidence="1">
    <location>
        <begin position="23"/>
        <end position="71"/>
    </location>
</feature>
<evidence type="ECO:0000313" key="3">
    <source>
        <dbReference type="Proteomes" id="UP000305675"/>
    </source>
</evidence>
<gene>
    <name evidence="2" type="ORF">FCL42_18030</name>
</gene>
<keyword evidence="3" id="KW-1185">Reference proteome</keyword>
<keyword evidence="1" id="KW-0732">Signal</keyword>